<dbReference type="PANTHER" id="PTHR43433:SF5">
    <property type="entry name" value="AB HYDROLASE-1 DOMAIN-CONTAINING PROTEIN"/>
    <property type="match status" value="1"/>
</dbReference>
<reference evidence="2 3" key="1">
    <citation type="submission" date="2019-06" db="EMBL/GenBank/DDBJ databases">
        <title>Comparative genomics and metabolomics analyses of clavulanic acid producing Streptomyces species provides insight into specialized metabolism and evolution of beta-lactam biosynthetic gene clusters.</title>
        <authorList>
            <person name="Moore M.A."/>
            <person name="Cruz-Morales P."/>
            <person name="Barona Gomez F."/>
            <person name="Kapil T."/>
        </authorList>
    </citation>
    <scope>NUCLEOTIDE SEQUENCE [LARGE SCALE GENOMIC DNA]</scope>
    <source>
        <strain evidence="2 3">T-272</strain>
    </source>
</reference>
<evidence type="ECO:0000313" key="2">
    <source>
        <dbReference type="EMBL" id="MQS35805.1"/>
    </source>
</evidence>
<comment type="caution">
    <text evidence="2">The sequence shown here is derived from an EMBL/GenBank/DDBJ whole genome shotgun (WGS) entry which is preliminary data.</text>
</comment>
<dbReference type="Proteomes" id="UP000460558">
    <property type="component" value="Unassembled WGS sequence"/>
</dbReference>
<keyword evidence="2" id="KW-0378">Hydrolase</keyword>
<dbReference type="InterPro" id="IPR000073">
    <property type="entry name" value="AB_hydrolase_1"/>
</dbReference>
<name>A0ABW9NR57_9ACTN</name>
<keyword evidence="3" id="KW-1185">Reference proteome</keyword>
<feature type="domain" description="AB hydrolase-1" evidence="1">
    <location>
        <begin position="22"/>
        <end position="265"/>
    </location>
</feature>
<dbReference type="PANTHER" id="PTHR43433">
    <property type="entry name" value="HYDROLASE, ALPHA/BETA FOLD FAMILY PROTEIN"/>
    <property type="match status" value="1"/>
</dbReference>
<dbReference type="EMBL" id="VDEQ01000094">
    <property type="protein sequence ID" value="MQS35805.1"/>
    <property type="molecule type" value="Genomic_DNA"/>
</dbReference>
<sequence>MPFATAADGTALYYEDWGRGRPLVFLGTAMQNSRMWEHVARPLVEAGVRCITVDRRGHGRSDWPWDGYDFDTLADDLAAILDRTGVADAVLVGYAMGGGEAVRHLSRHGTERFGAIALVNSVTPFMCRTDDNPEGLDLSVFDGIVAELMADRARWVVDAAAGFFGGPEGTVENHPVSFEHARWLGYMALDCSSRAALESYRTLFTTDLRPDVATLRSSGLPVLLIHGDGDLGAPLELCGMRTARLLPDAPFVVYEGAAHGLFATHADRLVADLLKFAAS</sequence>
<dbReference type="InterPro" id="IPR050471">
    <property type="entry name" value="AB_hydrolase"/>
</dbReference>
<dbReference type="InterPro" id="IPR029058">
    <property type="entry name" value="AB_hydrolase_fold"/>
</dbReference>
<organism evidence="2 3">
    <name type="scientific">Streptomyces katsurahamanus</name>
    <dbReference type="NCBI Taxonomy" id="2577098"/>
    <lineage>
        <taxon>Bacteria</taxon>
        <taxon>Bacillati</taxon>
        <taxon>Actinomycetota</taxon>
        <taxon>Actinomycetes</taxon>
        <taxon>Kitasatosporales</taxon>
        <taxon>Streptomycetaceae</taxon>
        <taxon>Streptomyces</taxon>
    </lineage>
</organism>
<proteinExistence type="predicted"/>
<dbReference type="Gene3D" id="3.40.50.1820">
    <property type="entry name" value="alpha/beta hydrolase"/>
    <property type="match status" value="1"/>
</dbReference>
<dbReference type="GO" id="GO:0016787">
    <property type="term" value="F:hydrolase activity"/>
    <property type="evidence" value="ECO:0007669"/>
    <property type="project" value="UniProtKB-KW"/>
</dbReference>
<dbReference type="PRINTS" id="PR00111">
    <property type="entry name" value="ABHYDROLASE"/>
</dbReference>
<gene>
    <name evidence="2" type="ORF">FFZ77_09355</name>
</gene>
<dbReference type="Pfam" id="PF00561">
    <property type="entry name" value="Abhydrolase_1"/>
    <property type="match status" value="1"/>
</dbReference>
<dbReference type="SUPFAM" id="SSF53474">
    <property type="entry name" value="alpha/beta-Hydrolases"/>
    <property type="match status" value="1"/>
</dbReference>
<accession>A0ABW9NR57</accession>
<evidence type="ECO:0000259" key="1">
    <source>
        <dbReference type="Pfam" id="PF00561"/>
    </source>
</evidence>
<dbReference type="RefSeq" id="WP_153482303.1">
    <property type="nucleotide sequence ID" value="NZ_VDEQ01000094.1"/>
</dbReference>
<protein>
    <submittedName>
        <fullName evidence="2">Alpha/beta hydrolase</fullName>
    </submittedName>
</protein>
<evidence type="ECO:0000313" key="3">
    <source>
        <dbReference type="Proteomes" id="UP000460558"/>
    </source>
</evidence>